<comment type="caution">
    <text evidence="2">The sequence shown here is derived from an EMBL/GenBank/DDBJ whole genome shotgun (WGS) entry which is preliminary data.</text>
</comment>
<feature type="transmembrane region" description="Helical" evidence="1">
    <location>
        <begin position="705"/>
        <end position="730"/>
    </location>
</feature>
<accession>A0ABQ9Y0N5</accession>
<dbReference type="InterPro" id="IPR011050">
    <property type="entry name" value="Pectin_lyase_fold/virulence"/>
</dbReference>
<gene>
    <name evidence="2" type="ORF">BLNAU_7656</name>
</gene>
<evidence type="ECO:0000313" key="3">
    <source>
        <dbReference type="Proteomes" id="UP001281761"/>
    </source>
</evidence>
<evidence type="ECO:0000256" key="1">
    <source>
        <dbReference type="SAM" id="Phobius"/>
    </source>
</evidence>
<protein>
    <recommendedName>
        <fullName evidence="4">Protein kinase domain-containing protein</fullName>
    </recommendedName>
</protein>
<organism evidence="2 3">
    <name type="scientific">Blattamonas nauphoetae</name>
    <dbReference type="NCBI Taxonomy" id="2049346"/>
    <lineage>
        <taxon>Eukaryota</taxon>
        <taxon>Metamonada</taxon>
        <taxon>Preaxostyla</taxon>
        <taxon>Oxymonadida</taxon>
        <taxon>Blattamonas</taxon>
    </lineage>
</organism>
<keyword evidence="1" id="KW-0812">Transmembrane</keyword>
<keyword evidence="1" id="KW-1133">Transmembrane helix</keyword>
<dbReference type="InterPro" id="IPR011009">
    <property type="entry name" value="Kinase-like_dom_sf"/>
</dbReference>
<dbReference type="Proteomes" id="UP001281761">
    <property type="component" value="Unassembled WGS sequence"/>
</dbReference>
<evidence type="ECO:0008006" key="4">
    <source>
        <dbReference type="Google" id="ProtNLM"/>
    </source>
</evidence>
<reference evidence="2 3" key="1">
    <citation type="journal article" date="2022" name="bioRxiv">
        <title>Genomics of Preaxostyla Flagellates Illuminates Evolutionary Transitions and the Path Towards Mitochondrial Loss.</title>
        <authorList>
            <person name="Novak L.V.F."/>
            <person name="Treitli S.C."/>
            <person name="Pyrih J."/>
            <person name="Halakuc P."/>
            <person name="Pipaliya S.V."/>
            <person name="Vacek V."/>
            <person name="Brzon O."/>
            <person name="Soukal P."/>
            <person name="Eme L."/>
            <person name="Dacks J.B."/>
            <person name="Karnkowska A."/>
            <person name="Elias M."/>
            <person name="Hampl V."/>
        </authorList>
    </citation>
    <scope>NUCLEOTIDE SEQUENCE [LARGE SCALE GENOMIC DNA]</scope>
    <source>
        <strain evidence="2">NAU3</strain>
        <tissue evidence="2">Gut</tissue>
    </source>
</reference>
<dbReference type="EMBL" id="JARBJD010000047">
    <property type="protein sequence ID" value="KAK2957278.1"/>
    <property type="molecule type" value="Genomic_DNA"/>
</dbReference>
<keyword evidence="3" id="KW-1185">Reference proteome</keyword>
<sequence>MITHQQFSDNVQTASYFQNGKNPTSTPHCLAIFTDSVLDGTAKAFHNGRSGTISMDSGELSSVMSVSVDGTDQLTCSTAPKCLTVAYAARKITNGGTIHVEQGTFGSNGQEDGILVETREIGLSGAGKDKTKVILTQKEGTDANFFISTGSLSLSSLALKLPSAPATTVLGLIAVDGQGELSIEFCELSGNADQQTTILVSAINGAVVRIVSSSFRDLEGLGSGGCCVDVVLGGVGSVNITSCDFSGVTTTQTTDYTASLIRIELTENTQSFCLASLVFDPSIPLFPASHIHILAPDVTQCITPSQFSLDFEDTAEDNQRFVATSEEPFRSKESFGIPWYFESLITLYMDSNGDDTNACDTAVTACRTLQRAAEIMGGLTNFTVRVKSGAVAGSVDVTDATIVSSSTSELAAVQATAESDAVPLLSVDGGRLVCTRLDISVQPTSQNDFVLLRGVNSADIQLTHCVLHCESLFVSEDAAVDICSWETGAVAVVDSSLDLSDTTLSSFSQGALFLEDSSLSLSNTQFEGNSPSNEKYTQARRNMVCSNSSIAMGEGVVFADNTKDTPLCMWITGNECKVSTNGSVSTNHLLFQLQIDSKLNVSLNDTNLIVNVTGKNIFPCNVVLTIVPNKTASNRDTIRIPLQEDGDVEGISDLTLTDTSISFQISSIYVPWREEQSYFQILVDGESIQTFEAFYKFVSMPTSSLLQWILLGVAVGVGLVLVCIATIFLVRHAAKRAARLQSRRRVMSEEMDAIGTNLTQHTLTKFSSLPPAPPAFCPVLVLPGQDEKEVLGEWDVPCVLCDDAEFRWCYGDSRRSVFSQLHSIEGGKDDILDSNGQKEQISGFSPVETVSILLKVVAALKFLLASPSKHDSSLFTPASLSSHSILVFPNGQVCLALPQPLAESVGLKNPNAIHRQNNVFFSDSISNRRWFSPELATPSTVLNAPEVAQSLVFSLGLVLFEMVVGEVPFGQLDGIQAQRKIQIGLLPDLKLITHGKKKTADKTFNAIRDKHELEQTVKDEDTEAAIERAVVLEEMCAKCLRFGGKDRPQLTQLKEQLELLV</sequence>
<name>A0ABQ9Y0N5_9EUKA</name>
<proteinExistence type="predicted"/>
<dbReference type="SUPFAM" id="SSF51126">
    <property type="entry name" value="Pectin lyase-like"/>
    <property type="match status" value="1"/>
</dbReference>
<dbReference type="SUPFAM" id="SSF56112">
    <property type="entry name" value="Protein kinase-like (PK-like)"/>
    <property type="match status" value="1"/>
</dbReference>
<evidence type="ECO:0000313" key="2">
    <source>
        <dbReference type="EMBL" id="KAK2957278.1"/>
    </source>
</evidence>
<dbReference type="Gene3D" id="1.10.510.10">
    <property type="entry name" value="Transferase(Phosphotransferase) domain 1"/>
    <property type="match status" value="1"/>
</dbReference>
<keyword evidence="1" id="KW-0472">Membrane</keyword>